<organism evidence="2 3">
    <name type="scientific">Pontibacillus chungwhensis BH030062</name>
    <dbReference type="NCBI Taxonomy" id="1385513"/>
    <lineage>
        <taxon>Bacteria</taxon>
        <taxon>Bacillati</taxon>
        <taxon>Bacillota</taxon>
        <taxon>Bacilli</taxon>
        <taxon>Bacillales</taxon>
        <taxon>Bacillaceae</taxon>
        <taxon>Pontibacillus</taxon>
    </lineage>
</organism>
<dbReference type="eggNOG" id="COG3266">
    <property type="taxonomic scope" value="Bacteria"/>
</dbReference>
<dbReference type="PROSITE" id="PS51257">
    <property type="entry name" value="PROKAR_LIPOPROTEIN"/>
    <property type="match status" value="1"/>
</dbReference>
<feature type="region of interest" description="Disordered" evidence="1">
    <location>
        <begin position="199"/>
        <end position="224"/>
    </location>
</feature>
<dbReference type="InterPro" id="IPR025341">
    <property type="entry name" value="DUF4247"/>
</dbReference>
<evidence type="ECO:0008006" key="4">
    <source>
        <dbReference type="Google" id="ProtNLM"/>
    </source>
</evidence>
<evidence type="ECO:0000313" key="3">
    <source>
        <dbReference type="Proteomes" id="UP000030153"/>
    </source>
</evidence>
<dbReference type="STRING" id="1385513.N780_02175"/>
<evidence type="ECO:0000256" key="1">
    <source>
        <dbReference type="SAM" id="MobiDB-lite"/>
    </source>
</evidence>
<protein>
    <recommendedName>
        <fullName evidence="4">DUF4247 domain-containing protein</fullName>
    </recommendedName>
</protein>
<name>A0A0A2VAW0_9BACI</name>
<reference evidence="2 3" key="1">
    <citation type="submission" date="2013-08" db="EMBL/GenBank/DDBJ databases">
        <title>Genome of Pontibacillus chungwhensis.</title>
        <authorList>
            <person name="Wang Q."/>
            <person name="Wang G."/>
        </authorList>
    </citation>
    <scope>NUCLEOTIDE SEQUENCE [LARGE SCALE GENOMIC DNA]</scope>
    <source>
        <strain evidence="2 3">BH030062</strain>
    </source>
</reference>
<dbReference type="AlphaFoldDB" id="A0A0A2VAW0"/>
<dbReference type="OrthoDB" id="2967172at2"/>
<feature type="compositionally biased region" description="Gly residues" evidence="1">
    <location>
        <begin position="214"/>
        <end position="224"/>
    </location>
</feature>
<sequence>MRGVFILIILSFVTLSGCSQGLQPFDEGIGDSNSGMSGSRTYTFPEEPPKEEMLEQIKNKKNTSPEELVSSVFPLLDVVEGSSSNQEARIYVTQQFTIQELTTSLTDAFPPDKESELKDGKQILIYPEQFISFKESEQDEDAVLIELASDRFVRDNYSPNYFNGFFALWVLDEVLDVDDWGKKRKRICASSGCYGGYSSSKYRPGQAGSLRGSSGRGGGPGTGK</sequence>
<gene>
    <name evidence="2" type="ORF">N780_02175</name>
</gene>
<dbReference type="EMBL" id="AVBG01000009">
    <property type="protein sequence ID" value="KGP90815.1"/>
    <property type="molecule type" value="Genomic_DNA"/>
</dbReference>
<accession>A0A0A2VAW0</accession>
<dbReference type="RefSeq" id="WP_036784385.1">
    <property type="nucleotide sequence ID" value="NZ_AVBG01000009.1"/>
</dbReference>
<proteinExistence type="predicted"/>
<feature type="compositionally biased region" description="Low complexity" evidence="1">
    <location>
        <begin position="199"/>
        <end position="213"/>
    </location>
</feature>
<dbReference type="Proteomes" id="UP000030153">
    <property type="component" value="Unassembled WGS sequence"/>
</dbReference>
<evidence type="ECO:0000313" key="2">
    <source>
        <dbReference type="EMBL" id="KGP90815.1"/>
    </source>
</evidence>
<dbReference type="Pfam" id="PF14042">
    <property type="entry name" value="DUF4247"/>
    <property type="match status" value="1"/>
</dbReference>
<keyword evidence="3" id="KW-1185">Reference proteome</keyword>
<comment type="caution">
    <text evidence="2">The sequence shown here is derived from an EMBL/GenBank/DDBJ whole genome shotgun (WGS) entry which is preliminary data.</text>
</comment>